<dbReference type="EMBL" id="DVFW01000024">
    <property type="protein sequence ID" value="HIQ80530.1"/>
    <property type="molecule type" value="Genomic_DNA"/>
</dbReference>
<evidence type="ECO:0000256" key="2">
    <source>
        <dbReference type="ARBA" id="ARBA00022448"/>
    </source>
</evidence>
<gene>
    <name evidence="4" type="ORF">IAD32_04505</name>
</gene>
<name>A0A9D0ZHL7_9FIRM</name>
<dbReference type="InterPro" id="IPR008218">
    <property type="entry name" value="ATPase_V1-cplx_f_g_su"/>
</dbReference>
<keyword evidence="3" id="KW-0406">Ion transport</keyword>
<dbReference type="Gene3D" id="3.40.50.10580">
    <property type="entry name" value="ATPase, V1 complex, subunit F"/>
    <property type="match status" value="1"/>
</dbReference>
<comment type="caution">
    <text evidence="4">The sequence shown here is derived from an EMBL/GenBank/DDBJ whole genome shotgun (WGS) entry which is preliminary data.</text>
</comment>
<comment type="similarity">
    <text evidence="1">Belongs to the V-ATPase F subunit family.</text>
</comment>
<evidence type="ECO:0000256" key="1">
    <source>
        <dbReference type="ARBA" id="ARBA00010148"/>
    </source>
</evidence>
<evidence type="ECO:0000313" key="5">
    <source>
        <dbReference type="Proteomes" id="UP000886787"/>
    </source>
</evidence>
<dbReference type="AlphaFoldDB" id="A0A9D0ZHL7"/>
<dbReference type="GO" id="GO:0046961">
    <property type="term" value="F:proton-transporting ATPase activity, rotational mechanism"/>
    <property type="evidence" value="ECO:0007669"/>
    <property type="project" value="InterPro"/>
</dbReference>
<organism evidence="4 5">
    <name type="scientific">Candidatus Scatavimonas merdigallinarum</name>
    <dbReference type="NCBI Taxonomy" id="2840914"/>
    <lineage>
        <taxon>Bacteria</taxon>
        <taxon>Bacillati</taxon>
        <taxon>Bacillota</taxon>
        <taxon>Clostridia</taxon>
        <taxon>Eubacteriales</taxon>
        <taxon>Oscillospiraceae</taxon>
        <taxon>Oscillospiraceae incertae sedis</taxon>
        <taxon>Candidatus Scatavimonas</taxon>
    </lineage>
</organism>
<protein>
    <submittedName>
        <fullName evidence="4">V-type ATP synthase subunit F</fullName>
    </submittedName>
</protein>
<proteinExistence type="inferred from homology"/>
<reference evidence="4" key="2">
    <citation type="journal article" date="2021" name="PeerJ">
        <title>Extensive microbial diversity within the chicken gut microbiome revealed by metagenomics and culture.</title>
        <authorList>
            <person name="Gilroy R."/>
            <person name="Ravi A."/>
            <person name="Getino M."/>
            <person name="Pursley I."/>
            <person name="Horton D.L."/>
            <person name="Alikhan N.F."/>
            <person name="Baker D."/>
            <person name="Gharbi K."/>
            <person name="Hall N."/>
            <person name="Watson M."/>
            <person name="Adriaenssens E.M."/>
            <person name="Foster-Nyarko E."/>
            <person name="Jarju S."/>
            <person name="Secka A."/>
            <person name="Antonio M."/>
            <person name="Oren A."/>
            <person name="Chaudhuri R.R."/>
            <person name="La Ragione R."/>
            <person name="Hildebrand F."/>
            <person name="Pallen M.J."/>
        </authorList>
    </citation>
    <scope>NUCLEOTIDE SEQUENCE</scope>
    <source>
        <strain evidence="4">ChiSjej1B19-3389</strain>
    </source>
</reference>
<dbReference type="Pfam" id="PF01990">
    <property type="entry name" value="ATP-synt_F"/>
    <property type="match status" value="1"/>
</dbReference>
<evidence type="ECO:0000313" key="4">
    <source>
        <dbReference type="EMBL" id="HIQ80530.1"/>
    </source>
</evidence>
<dbReference type="InterPro" id="IPR036906">
    <property type="entry name" value="ATPase_V1_fsu_sf"/>
</dbReference>
<accession>A0A9D0ZHL7</accession>
<dbReference type="SUPFAM" id="SSF159468">
    <property type="entry name" value="AtpF-like"/>
    <property type="match status" value="1"/>
</dbReference>
<sequence>MRFYLISDNVDTQIGMRLAGIEGIVIHKDNEVRQALQEAMEMEDVGVILMTERLMSLCPELVYDLKLNRQRPLIVEIPDRHGNGRTKDSITRYVQEAIGVKL</sequence>
<dbReference type="Proteomes" id="UP000886787">
    <property type="component" value="Unassembled WGS sequence"/>
</dbReference>
<evidence type="ECO:0000256" key="3">
    <source>
        <dbReference type="ARBA" id="ARBA00023065"/>
    </source>
</evidence>
<keyword evidence="2" id="KW-0813">Transport</keyword>
<reference evidence="4" key="1">
    <citation type="submission" date="2020-10" db="EMBL/GenBank/DDBJ databases">
        <authorList>
            <person name="Gilroy R."/>
        </authorList>
    </citation>
    <scope>NUCLEOTIDE SEQUENCE</scope>
    <source>
        <strain evidence="4">ChiSjej1B19-3389</strain>
    </source>
</reference>